<protein>
    <recommendedName>
        <fullName evidence="3">HTH cro/C1-type domain-containing protein</fullName>
    </recommendedName>
</protein>
<reference evidence="4 5" key="1">
    <citation type="submission" date="2016-06" db="EMBL/GenBank/DDBJ databases">
        <authorList>
            <person name="Kjaerup R.B."/>
            <person name="Dalgaard T.S."/>
            <person name="Juul-Madsen H.R."/>
        </authorList>
    </citation>
    <scope>NUCLEOTIDE SEQUENCE [LARGE SCALE GENOMIC DNA]</scope>
    <source>
        <strain evidence="4">2</strain>
    </source>
</reference>
<feature type="region of interest" description="Disordered" evidence="1">
    <location>
        <begin position="1"/>
        <end position="27"/>
    </location>
</feature>
<dbReference type="InterPro" id="IPR025194">
    <property type="entry name" value="RodZ-like_C"/>
</dbReference>
<evidence type="ECO:0000259" key="3">
    <source>
        <dbReference type="SMART" id="SM00530"/>
    </source>
</evidence>
<dbReference type="GO" id="GO:0003677">
    <property type="term" value="F:DNA binding"/>
    <property type="evidence" value="ECO:0007669"/>
    <property type="project" value="InterPro"/>
</dbReference>
<dbReference type="EMBL" id="FLQY01000042">
    <property type="protein sequence ID" value="SBT04823.1"/>
    <property type="molecule type" value="Genomic_DNA"/>
</dbReference>
<evidence type="ECO:0000256" key="1">
    <source>
        <dbReference type="SAM" id="MobiDB-lite"/>
    </source>
</evidence>
<proteinExistence type="predicted"/>
<dbReference type="InterPro" id="IPR050400">
    <property type="entry name" value="Bact_Cytoskel_RodZ"/>
</dbReference>
<gene>
    <name evidence="4" type="ORF">PROAA_1360009</name>
</gene>
<accession>A0A1A8XLJ8</accession>
<keyword evidence="2" id="KW-0812">Transmembrane</keyword>
<feature type="domain" description="HTH cro/C1-type" evidence="3">
    <location>
        <begin position="42"/>
        <end position="103"/>
    </location>
</feature>
<dbReference type="SMART" id="SM00530">
    <property type="entry name" value="HTH_XRE"/>
    <property type="match status" value="1"/>
</dbReference>
<evidence type="ECO:0000256" key="2">
    <source>
        <dbReference type="SAM" id="Phobius"/>
    </source>
</evidence>
<evidence type="ECO:0000313" key="4">
    <source>
        <dbReference type="EMBL" id="SBT04823.1"/>
    </source>
</evidence>
<dbReference type="PANTHER" id="PTHR34475">
    <property type="match status" value="1"/>
</dbReference>
<sequence length="315" mass="33502">MTSVNVPSSGSDNEANVEPDMTQTPGSFEATQDSVVLSVGQQLRAAREARGLTADDVAKAIKLSFRQVKALEADDWPNLPGKTIIRGFVRNYARLLNLNSDQLMTELDRLHMPQAPELDIPTGPTVNLQNDGKTDRRDFFTVFAGLFVLLLAVLSYFLVSQDLWQSALSALKSATQSSEVVVEKVGAPAASGTTASVAVPVSPTPLTPPAATVSSAGATASPPADPAPVSAVALVPANGLKFSFDQPSWVEVRDRSGEVIFSQLCQAGSQRDIEGQPPFSLVVGNSSHVTLLYNGKAVDFSKHRSKDDVARLTLE</sequence>
<dbReference type="Pfam" id="PF13464">
    <property type="entry name" value="RodZ_C"/>
    <property type="match status" value="1"/>
</dbReference>
<dbReference type="Proteomes" id="UP000199600">
    <property type="component" value="Unassembled WGS sequence"/>
</dbReference>
<organism evidence="4 5">
    <name type="scientific">Candidatus Propionivibrio aalborgensis</name>
    <dbReference type="NCBI Taxonomy" id="1860101"/>
    <lineage>
        <taxon>Bacteria</taxon>
        <taxon>Pseudomonadati</taxon>
        <taxon>Pseudomonadota</taxon>
        <taxon>Betaproteobacteria</taxon>
        <taxon>Rhodocyclales</taxon>
        <taxon>Rhodocyclaceae</taxon>
        <taxon>Propionivibrio</taxon>
    </lineage>
</organism>
<dbReference type="AlphaFoldDB" id="A0A1A8XLJ8"/>
<dbReference type="Pfam" id="PF13413">
    <property type="entry name" value="HTH_25"/>
    <property type="match status" value="1"/>
</dbReference>
<dbReference type="InterPro" id="IPR010982">
    <property type="entry name" value="Lambda_DNA-bd_dom_sf"/>
</dbReference>
<dbReference type="SUPFAM" id="SSF47413">
    <property type="entry name" value="lambda repressor-like DNA-binding domains"/>
    <property type="match status" value="1"/>
</dbReference>
<dbReference type="Gene3D" id="1.10.260.40">
    <property type="entry name" value="lambda repressor-like DNA-binding domains"/>
    <property type="match status" value="1"/>
</dbReference>
<feature type="compositionally biased region" description="Polar residues" evidence="1">
    <location>
        <begin position="1"/>
        <end position="14"/>
    </location>
</feature>
<name>A0A1A8XLJ8_9RHOO</name>
<keyword evidence="2" id="KW-1133">Transmembrane helix</keyword>
<dbReference type="CDD" id="cd00093">
    <property type="entry name" value="HTH_XRE"/>
    <property type="match status" value="1"/>
</dbReference>
<dbReference type="PANTHER" id="PTHR34475:SF1">
    <property type="entry name" value="CYTOSKELETON PROTEIN RODZ"/>
    <property type="match status" value="1"/>
</dbReference>
<evidence type="ECO:0000313" key="5">
    <source>
        <dbReference type="Proteomes" id="UP000199600"/>
    </source>
</evidence>
<dbReference type="InterPro" id="IPR001387">
    <property type="entry name" value="Cro/C1-type_HTH"/>
</dbReference>
<keyword evidence="2" id="KW-0472">Membrane</keyword>
<feature type="transmembrane region" description="Helical" evidence="2">
    <location>
        <begin position="139"/>
        <end position="159"/>
    </location>
</feature>
<dbReference type="RefSeq" id="WP_186409948.1">
    <property type="nucleotide sequence ID" value="NZ_FLQY01000042.1"/>
</dbReference>
<keyword evidence="5" id="KW-1185">Reference proteome</keyword>